<keyword evidence="8" id="KW-1015">Disulfide bond</keyword>
<evidence type="ECO:0000256" key="6">
    <source>
        <dbReference type="ARBA" id="ARBA00022833"/>
    </source>
</evidence>
<protein>
    <submittedName>
        <fullName evidence="11">Extracellular metalloprotease</fullName>
    </submittedName>
</protein>
<evidence type="ECO:0000259" key="10">
    <source>
        <dbReference type="Pfam" id="PF05572"/>
    </source>
</evidence>
<dbReference type="GO" id="GO:0046872">
    <property type="term" value="F:metal ion binding"/>
    <property type="evidence" value="ECO:0007669"/>
    <property type="project" value="UniProtKB-KW"/>
</dbReference>
<evidence type="ECO:0000256" key="2">
    <source>
        <dbReference type="ARBA" id="ARBA00022670"/>
    </source>
</evidence>
<keyword evidence="6" id="KW-0862">Zinc</keyword>
<evidence type="ECO:0000256" key="3">
    <source>
        <dbReference type="ARBA" id="ARBA00022723"/>
    </source>
</evidence>
<evidence type="ECO:0000256" key="9">
    <source>
        <dbReference type="SAM" id="SignalP"/>
    </source>
</evidence>
<proteinExistence type="inferred from homology"/>
<dbReference type="Pfam" id="PF05572">
    <property type="entry name" value="Peptidase_M43"/>
    <property type="match status" value="1"/>
</dbReference>
<feature type="chain" id="PRO_5034067769" evidence="9">
    <location>
        <begin position="18"/>
        <end position="290"/>
    </location>
</feature>
<comment type="caution">
    <text evidence="11">The sequence shown here is derived from an EMBL/GenBank/DDBJ whole genome shotgun (WGS) entry which is preliminary data.</text>
</comment>
<dbReference type="InterPro" id="IPR008754">
    <property type="entry name" value="Peptidase_M43"/>
</dbReference>
<reference evidence="11" key="1">
    <citation type="submission" date="2020-04" db="EMBL/GenBank/DDBJ databases">
        <title>Draft genome resource of the tomato pathogen Pseudocercospora fuligena.</title>
        <authorList>
            <person name="Zaccaron A."/>
        </authorList>
    </citation>
    <scope>NUCLEOTIDE SEQUENCE</scope>
    <source>
        <strain evidence="11">PF001</strain>
    </source>
</reference>
<accession>A0A8H6RU80</accession>
<evidence type="ECO:0000256" key="5">
    <source>
        <dbReference type="ARBA" id="ARBA00022801"/>
    </source>
</evidence>
<dbReference type="Proteomes" id="UP000660729">
    <property type="component" value="Unassembled WGS sequence"/>
</dbReference>
<sequence>MYLTLGNLFTLISIASALNYTTCGTRTPPQWHLKQLKVVDSETKSRLEPINITTYIHVVTTPSKKTSVTPEMLINQLQVINDAYSQIGISFTPAGVDLTVNKEWASAALESTSMRNMKRSLRKGTYSSLNLYFMSDVKDEYGMTGLLGQCHFPYADATASIFALDGCVILSDTLPGGNQTNYNHGFTAVHEIGHWFGLFHVFQMDDDFMKRPSLLCTGVGDGDMVDDTPPQSTMTRGCPADNTKDSCPNLPGFDSIHNFMDYSSSRCMTEFTPGQGHRARAKYREMRLGK</sequence>
<name>A0A8H6RU80_9PEZI</name>
<dbReference type="GO" id="GO:0008237">
    <property type="term" value="F:metallopeptidase activity"/>
    <property type="evidence" value="ECO:0007669"/>
    <property type="project" value="UniProtKB-KW"/>
</dbReference>
<keyword evidence="7 11" id="KW-0482">Metalloprotease</keyword>
<dbReference type="SUPFAM" id="SSF55486">
    <property type="entry name" value="Metalloproteases ('zincins'), catalytic domain"/>
    <property type="match status" value="1"/>
</dbReference>
<evidence type="ECO:0000313" key="12">
    <source>
        <dbReference type="Proteomes" id="UP000660729"/>
    </source>
</evidence>
<evidence type="ECO:0000256" key="1">
    <source>
        <dbReference type="ARBA" id="ARBA00008721"/>
    </source>
</evidence>
<evidence type="ECO:0000256" key="8">
    <source>
        <dbReference type="ARBA" id="ARBA00023157"/>
    </source>
</evidence>
<dbReference type="Gene3D" id="3.40.390.10">
    <property type="entry name" value="Collagenase (Catalytic Domain)"/>
    <property type="match status" value="1"/>
</dbReference>
<dbReference type="PANTHER" id="PTHR47466:SF1">
    <property type="entry name" value="METALLOPROTEASE MEP1 (AFU_ORTHOLOGUE AFUA_1G07730)-RELATED"/>
    <property type="match status" value="1"/>
</dbReference>
<evidence type="ECO:0000256" key="7">
    <source>
        <dbReference type="ARBA" id="ARBA00023049"/>
    </source>
</evidence>
<dbReference type="AlphaFoldDB" id="A0A8H6RU80"/>
<evidence type="ECO:0000313" key="11">
    <source>
        <dbReference type="EMBL" id="KAF7197463.1"/>
    </source>
</evidence>
<keyword evidence="12" id="KW-1185">Reference proteome</keyword>
<keyword evidence="5" id="KW-0378">Hydrolase</keyword>
<organism evidence="11 12">
    <name type="scientific">Pseudocercospora fuligena</name>
    <dbReference type="NCBI Taxonomy" id="685502"/>
    <lineage>
        <taxon>Eukaryota</taxon>
        <taxon>Fungi</taxon>
        <taxon>Dikarya</taxon>
        <taxon>Ascomycota</taxon>
        <taxon>Pezizomycotina</taxon>
        <taxon>Dothideomycetes</taxon>
        <taxon>Dothideomycetidae</taxon>
        <taxon>Mycosphaerellales</taxon>
        <taxon>Mycosphaerellaceae</taxon>
        <taxon>Pseudocercospora</taxon>
    </lineage>
</organism>
<dbReference type="InterPro" id="IPR024079">
    <property type="entry name" value="MetalloPept_cat_dom_sf"/>
</dbReference>
<dbReference type="CDD" id="cd04275">
    <property type="entry name" value="ZnMc_pappalysin_like"/>
    <property type="match status" value="1"/>
</dbReference>
<dbReference type="PANTHER" id="PTHR47466">
    <property type="match status" value="1"/>
</dbReference>
<feature type="domain" description="Peptidase M43 pregnancy-associated plasma-A" evidence="10">
    <location>
        <begin position="129"/>
        <end position="280"/>
    </location>
</feature>
<dbReference type="EMBL" id="JABCIY010000015">
    <property type="protein sequence ID" value="KAF7197463.1"/>
    <property type="molecule type" value="Genomic_DNA"/>
</dbReference>
<dbReference type="GO" id="GO:0006508">
    <property type="term" value="P:proteolysis"/>
    <property type="evidence" value="ECO:0007669"/>
    <property type="project" value="UniProtKB-KW"/>
</dbReference>
<keyword evidence="2 11" id="KW-0645">Protease</keyword>
<gene>
    <name evidence="11" type="ORF">HII31_01273</name>
</gene>
<feature type="signal peptide" evidence="9">
    <location>
        <begin position="1"/>
        <end position="17"/>
    </location>
</feature>
<keyword evidence="4 9" id="KW-0732">Signal</keyword>
<evidence type="ECO:0000256" key="4">
    <source>
        <dbReference type="ARBA" id="ARBA00022729"/>
    </source>
</evidence>
<comment type="similarity">
    <text evidence="1">Belongs to the peptidase M43B family.</text>
</comment>
<keyword evidence="3" id="KW-0479">Metal-binding</keyword>
<dbReference type="OrthoDB" id="536211at2759"/>